<dbReference type="Proteomes" id="UP001297272">
    <property type="component" value="Unassembled WGS sequence"/>
</dbReference>
<organism evidence="1 2">
    <name type="scientific">Tianweitania aestuarii</name>
    <dbReference type="NCBI Taxonomy" id="2814886"/>
    <lineage>
        <taxon>Bacteria</taxon>
        <taxon>Pseudomonadati</taxon>
        <taxon>Pseudomonadota</taxon>
        <taxon>Alphaproteobacteria</taxon>
        <taxon>Hyphomicrobiales</taxon>
        <taxon>Phyllobacteriaceae</taxon>
        <taxon>Tianweitania</taxon>
    </lineage>
</organism>
<sequence>MNNQKPRLRRSEVPEYMIEKHGIPIAKATLAKMATVGGGPAFQHAGRVPLYHVDDLDAWAAERLSAPVRSTAERAAA</sequence>
<reference evidence="1 2" key="1">
    <citation type="submission" date="2021-03" db="EMBL/GenBank/DDBJ databases">
        <title>Tianweitania aestuarii sp. nov., isolated from a tidal flat.</title>
        <authorList>
            <person name="Park S."/>
            <person name="Yoon J.-H."/>
        </authorList>
    </citation>
    <scope>NUCLEOTIDE SEQUENCE [LARGE SCALE GENOMIC DNA]</scope>
    <source>
        <strain evidence="1 2">BSSL-BM11</strain>
    </source>
</reference>
<name>A0ABS5RTC5_9HYPH</name>
<proteinExistence type="predicted"/>
<evidence type="ECO:0008006" key="3">
    <source>
        <dbReference type="Google" id="ProtNLM"/>
    </source>
</evidence>
<dbReference type="RefSeq" id="WP_213983794.1">
    <property type="nucleotide sequence ID" value="NZ_JAFMNX010000001.1"/>
</dbReference>
<keyword evidence="2" id="KW-1185">Reference proteome</keyword>
<evidence type="ECO:0000313" key="2">
    <source>
        <dbReference type="Proteomes" id="UP001297272"/>
    </source>
</evidence>
<dbReference type="EMBL" id="JAFMNX010000001">
    <property type="protein sequence ID" value="MBS9720244.1"/>
    <property type="molecule type" value="Genomic_DNA"/>
</dbReference>
<gene>
    <name evidence="1" type="ORF">JYU29_06035</name>
</gene>
<accession>A0ABS5RTC5</accession>
<comment type="caution">
    <text evidence="1">The sequence shown here is derived from an EMBL/GenBank/DDBJ whole genome shotgun (WGS) entry which is preliminary data.</text>
</comment>
<evidence type="ECO:0000313" key="1">
    <source>
        <dbReference type="EMBL" id="MBS9720244.1"/>
    </source>
</evidence>
<protein>
    <recommendedName>
        <fullName evidence="3">DNA-binding protein</fullName>
    </recommendedName>
</protein>